<dbReference type="OrthoDB" id="10262656at2759"/>
<keyword evidence="6" id="KW-0560">Oxidoreductase</keyword>
<sequence length="687" mass="74932">MAETTQSGVTQLPLIDEDEQAERAKDKPVTWRSLPRKDQLVILTLARLSEPLTQTSLQAYMFYQLKSFDPSLPDSTISSQAGILQGAFTATQFVTAIAWGRVADSEWAGRKKVILIGLLGTAISALGFGFSKTFATAVVFRCLGGALNGNVGVMRTMIAEIIKEKKYQSRAFLLLPMTFNVGVIIGPILGGLLADPVASYPRLFGPGSVFGGKDGVGWMTKWPYALPNLVSAVFLFCSAMAIIFGLEETHEALQDNPDFGIRLRRWISKRVFHRHSEDGYEQIPTDDRPHTPNVPTDIEMATTPVTPTTPLFPDTTAKRVRKQKLPLRRIWTRNVVLTFISHGFLSMHVGTLNNLWFIFLSTPRFDPAHPSPPSHTQQRLPFNFTGGLGLPPARIGLALAILGVIGLSLQLLVYPAVSTRLGTIRSYRSSLLLFPVAYAVIPFLALIPSRDPPPAAASGPLVWIGITAALVIVVSGRTFALPSGTILVNNCCPHPSVLGTIHGIGQSSRIRQPMRFPSFPTVVRAFYTLSNTAARRFSPSHQHAFAAASPRLPPTLKSMPTIPFLGSLFSSSSRATMSYPVQKTDDEWQAILSPEQFRVLRKQGTEAPFSGEYDKHAPSAGVYACAGCAAPLYTARQKFKSGCGWPAFYDTVPGAVVRHTDRTFGMERTEIVCASCGGHLGHCELEV</sequence>
<dbReference type="InterPro" id="IPR036259">
    <property type="entry name" value="MFS_trans_sf"/>
</dbReference>
<feature type="transmembrane region" description="Helical" evidence="9">
    <location>
        <begin position="395"/>
        <end position="417"/>
    </location>
</feature>
<keyword evidence="5 9" id="KW-1133">Transmembrane helix</keyword>
<evidence type="ECO:0000256" key="1">
    <source>
        <dbReference type="ARBA" id="ARBA00004141"/>
    </source>
</evidence>
<evidence type="ECO:0000259" key="10">
    <source>
        <dbReference type="PROSITE" id="PS51790"/>
    </source>
</evidence>
<evidence type="ECO:0000256" key="3">
    <source>
        <dbReference type="ARBA" id="ARBA00022448"/>
    </source>
</evidence>
<dbReference type="AlphaFoldDB" id="R1FVT3"/>
<comment type="subcellular location">
    <subcellularLocation>
        <location evidence="1">Membrane</location>
        <topology evidence="1">Multi-pass membrane protein</topology>
    </subcellularLocation>
</comment>
<comment type="similarity">
    <text evidence="2">Belongs to the MsrB Met sulfoxide reductase family.</text>
</comment>
<feature type="transmembrane region" description="Helical" evidence="9">
    <location>
        <begin position="461"/>
        <end position="480"/>
    </location>
</feature>
<dbReference type="PROSITE" id="PS51790">
    <property type="entry name" value="MSRB"/>
    <property type="match status" value="1"/>
</dbReference>
<dbReference type="InterPro" id="IPR011057">
    <property type="entry name" value="Mss4-like_sf"/>
</dbReference>
<keyword evidence="3" id="KW-0813">Transport</keyword>
<evidence type="ECO:0000256" key="8">
    <source>
        <dbReference type="SAM" id="MobiDB-lite"/>
    </source>
</evidence>
<dbReference type="GO" id="GO:0022857">
    <property type="term" value="F:transmembrane transporter activity"/>
    <property type="evidence" value="ECO:0007669"/>
    <property type="project" value="InterPro"/>
</dbReference>
<evidence type="ECO:0000313" key="11">
    <source>
        <dbReference type="EMBL" id="EOD43215.1"/>
    </source>
</evidence>
<feature type="transmembrane region" description="Helical" evidence="9">
    <location>
        <begin position="224"/>
        <end position="246"/>
    </location>
</feature>
<name>R1FVT3_BOTPV</name>
<dbReference type="PANTHER" id="PTHR23504:SF6">
    <property type="entry name" value="MULTIDRUG TRANSPORTER, PUTATIVE (AFU_ORTHOLOGUE AFUA_4G08740)-RELATED"/>
    <property type="match status" value="1"/>
</dbReference>
<feature type="domain" description="MsrB" evidence="10">
    <location>
        <begin position="585"/>
        <end position="687"/>
    </location>
</feature>
<feature type="transmembrane region" description="Helical" evidence="9">
    <location>
        <begin position="137"/>
        <end position="159"/>
    </location>
</feature>
<dbReference type="SUPFAM" id="SSF51316">
    <property type="entry name" value="Mss4-like"/>
    <property type="match status" value="1"/>
</dbReference>
<dbReference type="OMA" id="GPMLCGF"/>
<evidence type="ECO:0000256" key="5">
    <source>
        <dbReference type="ARBA" id="ARBA00022989"/>
    </source>
</evidence>
<dbReference type="GO" id="GO:0016020">
    <property type="term" value="C:membrane"/>
    <property type="evidence" value="ECO:0007669"/>
    <property type="project" value="UniProtKB-SubCell"/>
</dbReference>
<dbReference type="PANTHER" id="PTHR23504">
    <property type="entry name" value="MAJOR FACILITATOR SUPERFAMILY DOMAIN-CONTAINING PROTEIN 10"/>
    <property type="match status" value="1"/>
</dbReference>
<dbReference type="GO" id="GO:0033743">
    <property type="term" value="F:peptide-methionine (R)-S-oxide reductase activity"/>
    <property type="evidence" value="ECO:0007669"/>
    <property type="project" value="InterPro"/>
</dbReference>
<dbReference type="InterPro" id="IPR011701">
    <property type="entry name" value="MFS"/>
</dbReference>
<dbReference type="Proteomes" id="UP000013521">
    <property type="component" value="Unassembled WGS sequence"/>
</dbReference>
<dbReference type="KEGG" id="npa:UCRNP2_10081"/>
<evidence type="ECO:0000256" key="2">
    <source>
        <dbReference type="ARBA" id="ARBA00007174"/>
    </source>
</evidence>
<keyword evidence="7 9" id="KW-0472">Membrane</keyword>
<feature type="transmembrane region" description="Helical" evidence="9">
    <location>
        <begin position="171"/>
        <end position="194"/>
    </location>
</feature>
<dbReference type="EMBL" id="KB916881">
    <property type="protein sequence ID" value="EOD43215.1"/>
    <property type="molecule type" value="Genomic_DNA"/>
</dbReference>
<dbReference type="HOGENOM" id="CLU_001265_54_5_1"/>
<feature type="region of interest" description="Disordered" evidence="8">
    <location>
        <begin position="1"/>
        <end position="28"/>
    </location>
</feature>
<protein>
    <submittedName>
        <fullName evidence="11">Putative mfs multidrug transporter protein</fullName>
    </submittedName>
</protein>
<feature type="transmembrane region" description="Helical" evidence="9">
    <location>
        <begin position="429"/>
        <end position="449"/>
    </location>
</feature>
<evidence type="ECO:0000313" key="12">
    <source>
        <dbReference type="Proteomes" id="UP000013521"/>
    </source>
</evidence>
<evidence type="ECO:0000256" key="4">
    <source>
        <dbReference type="ARBA" id="ARBA00022692"/>
    </source>
</evidence>
<keyword evidence="4 9" id="KW-0812">Transmembrane</keyword>
<dbReference type="Pfam" id="PF01641">
    <property type="entry name" value="SelR"/>
    <property type="match status" value="1"/>
</dbReference>
<dbReference type="Pfam" id="PF07690">
    <property type="entry name" value="MFS_1"/>
    <property type="match status" value="1"/>
</dbReference>
<feature type="transmembrane region" description="Helical" evidence="9">
    <location>
        <begin position="335"/>
        <end position="359"/>
    </location>
</feature>
<accession>R1FVT3</accession>
<proteinExistence type="inferred from homology"/>
<feature type="transmembrane region" description="Helical" evidence="9">
    <location>
        <begin position="113"/>
        <end position="131"/>
    </location>
</feature>
<dbReference type="Gene3D" id="2.170.150.20">
    <property type="entry name" value="Peptide methionine sulfoxide reductase"/>
    <property type="match status" value="1"/>
</dbReference>
<reference evidence="12" key="1">
    <citation type="journal article" date="2013" name="Genome Announc.">
        <title>Draft genome sequence of Neofusicoccum parvum isolate UCR-NP2, a fungal vascular pathogen associated with grapevine cankers.</title>
        <authorList>
            <person name="Blanco-Ulate B."/>
            <person name="Rolshausen P."/>
            <person name="Cantu D."/>
        </authorList>
    </citation>
    <scope>NUCLEOTIDE SEQUENCE [LARGE SCALE GENOMIC DNA]</scope>
    <source>
        <strain evidence="12">UCR-NP2</strain>
    </source>
</reference>
<dbReference type="eggNOG" id="KOG0856">
    <property type="taxonomic scope" value="Eukaryota"/>
</dbReference>
<evidence type="ECO:0000256" key="9">
    <source>
        <dbReference type="SAM" id="Phobius"/>
    </source>
</evidence>
<dbReference type="SUPFAM" id="SSF103473">
    <property type="entry name" value="MFS general substrate transporter"/>
    <property type="match status" value="1"/>
</dbReference>
<feature type="compositionally biased region" description="Polar residues" evidence="8">
    <location>
        <begin position="1"/>
        <end position="10"/>
    </location>
</feature>
<organism evidence="11 12">
    <name type="scientific">Botryosphaeria parva (strain UCR-NP2)</name>
    <name type="common">Grapevine canker fungus</name>
    <name type="synonym">Neofusicoccum parvum</name>
    <dbReference type="NCBI Taxonomy" id="1287680"/>
    <lineage>
        <taxon>Eukaryota</taxon>
        <taxon>Fungi</taxon>
        <taxon>Dikarya</taxon>
        <taxon>Ascomycota</taxon>
        <taxon>Pezizomycotina</taxon>
        <taxon>Dothideomycetes</taxon>
        <taxon>Dothideomycetes incertae sedis</taxon>
        <taxon>Botryosphaeriales</taxon>
        <taxon>Botryosphaeriaceae</taxon>
        <taxon>Neofusicoccum</taxon>
    </lineage>
</organism>
<dbReference type="InterPro" id="IPR002579">
    <property type="entry name" value="Met_Sox_Rdtase_MsrB_dom"/>
</dbReference>
<gene>
    <name evidence="11" type="ORF">UCRNP2_10081</name>
</gene>
<evidence type="ECO:0000256" key="7">
    <source>
        <dbReference type="ARBA" id="ARBA00023136"/>
    </source>
</evidence>
<evidence type="ECO:0000256" key="6">
    <source>
        <dbReference type="ARBA" id="ARBA00023002"/>
    </source>
</evidence>
<dbReference type="Gene3D" id="1.20.1250.20">
    <property type="entry name" value="MFS general substrate transporter like domains"/>
    <property type="match status" value="1"/>
</dbReference>
<dbReference type="eggNOG" id="KOG2615">
    <property type="taxonomic scope" value="Eukaryota"/>
</dbReference>